<sequence>MKNKKLWITTGFSLFILIFIFVATQLIQHKNNSQQNNSLSYQQPKLKKTYDVIVVGGEPEGVAAAVAAARNGSKTLLIEKRDGLGGLFTYGMLNFLDIGKDMNNEPVNAGIFKEWHNLVGNQSAFDIEDAKAAFMKLVKNEPNLTLALETDLVSVIKDGNKLTGLKIKDYENKEKEIHAQRFIDSTKDADLAVMAGAPYFTGGEDIGFKNRKMSVTLMIHLKDVDWEGIKRASKDGVFGGGTVYNNTAWGYSDLHTAYKPSNAQTRLRGLNIAKQKDGSVYINALQIFGVDGLNEESKKKALDIGKNETKHIVKFLNEHFPGFEQAKIASYPSELYIRETRHIKAEYQLPMSDLWENRDHWDSIALGGYPVDIQATSTADYGYVLAVPTQYAIPFRSLVPLEIDGLLIASKAAGYDSLAAGSARVVPTGMSVAQAAGVASAMSIEHQINFREMSKDKSLITTLQKKLKKQGAHLFHFDLDYPYQNEWYYPAIKKLLSLGVIKGGYENKLPVDEPMINDDFVRIISAIERVFPDKGVENVNEVTSLLTDKEKTLTRDQAAQLILKAIGIDCLENEAWQKAKELGIVDETLNQRLPENREILTSEGYQLFYLLFKQGKNF</sequence>
<dbReference type="GO" id="GO:0016491">
    <property type="term" value="F:oxidoreductase activity"/>
    <property type="evidence" value="ECO:0007669"/>
    <property type="project" value="UniProtKB-KW"/>
</dbReference>
<proteinExistence type="predicted"/>
<evidence type="ECO:0000256" key="6">
    <source>
        <dbReference type="ARBA" id="ARBA00023014"/>
    </source>
</evidence>
<keyword evidence="7" id="KW-0812">Transmembrane</keyword>
<keyword evidence="2" id="KW-0479">Metal-binding</keyword>
<dbReference type="Gene3D" id="3.50.50.60">
    <property type="entry name" value="FAD/NAD(P)-binding domain"/>
    <property type="match status" value="1"/>
</dbReference>
<protein>
    <submittedName>
        <fullName evidence="9">Glucose-inhibited division protein A</fullName>
    </submittedName>
</protein>
<feature type="transmembrane region" description="Helical" evidence="7">
    <location>
        <begin position="7"/>
        <end position="27"/>
    </location>
</feature>
<dbReference type="SUPFAM" id="SSF51905">
    <property type="entry name" value="FAD/NAD(P)-binding domain"/>
    <property type="match status" value="1"/>
</dbReference>
<reference evidence="9 10" key="1">
    <citation type="submission" date="2017-01" db="EMBL/GenBank/DDBJ databases">
        <title>Draft genome sequence of Bacillus oleronius.</title>
        <authorList>
            <person name="Allam M."/>
        </authorList>
    </citation>
    <scope>NUCLEOTIDE SEQUENCE [LARGE SCALE GENOMIC DNA]</scope>
    <source>
        <strain evidence="9 10">DSM 9356</strain>
    </source>
</reference>
<dbReference type="Pfam" id="PF12831">
    <property type="entry name" value="FAD_oxidored"/>
    <property type="match status" value="1"/>
</dbReference>
<dbReference type="RefSeq" id="WP_078109673.1">
    <property type="nucleotide sequence ID" value="NZ_CP065424.1"/>
</dbReference>
<keyword evidence="3" id="KW-0732">Signal</keyword>
<comment type="caution">
    <text evidence="9">The sequence shown here is derived from an EMBL/GenBank/DDBJ whole genome shotgun (WGS) entry which is preliminary data.</text>
</comment>
<dbReference type="PROSITE" id="PS51272">
    <property type="entry name" value="SLH"/>
    <property type="match status" value="1"/>
</dbReference>
<evidence type="ECO:0000256" key="5">
    <source>
        <dbReference type="ARBA" id="ARBA00023004"/>
    </source>
</evidence>
<accession>A0A8E2I9R1</accession>
<dbReference type="Proteomes" id="UP000189761">
    <property type="component" value="Unassembled WGS sequence"/>
</dbReference>
<dbReference type="PANTHER" id="PTHR43498">
    <property type="entry name" value="FERREDOXIN:COB-COM HETERODISULFIDE REDUCTASE SUBUNIT A"/>
    <property type="match status" value="1"/>
</dbReference>
<dbReference type="InterPro" id="IPR001119">
    <property type="entry name" value="SLH_dom"/>
</dbReference>
<keyword evidence="7" id="KW-1133">Transmembrane helix</keyword>
<dbReference type="GO" id="GO:0046872">
    <property type="term" value="F:metal ion binding"/>
    <property type="evidence" value="ECO:0007669"/>
    <property type="project" value="UniProtKB-KW"/>
</dbReference>
<evidence type="ECO:0000313" key="10">
    <source>
        <dbReference type="Proteomes" id="UP000189761"/>
    </source>
</evidence>
<dbReference type="PANTHER" id="PTHR43498:SF1">
    <property type="entry name" value="COB--COM HETERODISULFIDE REDUCTASE IRON-SULFUR SUBUNIT A"/>
    <property type="match status" value="1"/>
</dbReference>
<keyword evidence="10" id="KW-1185">Reference proteome</keyword>
<dbReference type="GO" id="GO:0051539">
    <property type="term" value="F:4 iron, 4 sulfur cluster binding"/>
    <property type="evidence" value="ECO:0007669"/>
    <property type="project" value="UniProtKB-KW"/>
</dbReference>
<keyword evidence="1" id="KW-0004">4Fe-4S</keyword>
<keyword evidence="6" id="KW-0411">Iron-sulfur</keyword>
<dbReference type="InterPro" id="IPR036188">
    <property type="entry name" value="FAD/NAD-bd_sf"/>
</dbReference>
<dbReference type="InterPro" id="IPR039650">
    <property type="entry name" value="HdrA-like"/>
</dbReference>
<evidence type="ECO:0000256" key="4">
    <source>
        <dbReference type="ARBA" id="ARBA00023002"/>
    </source>
</evidence>
<dbReference type="AlphaFoldDB" id="A0A8E2I9R1"/>
<name>A0A8E2I9R1_9BACI</name>
<keyword evidence="4" id="KW-0560">Oxidoreductase</keyword>
<feature type="domain" description="SLH" evidence="8">
    <location>
        <begin position="475"/>
        <end position="576"/>
    </location>
</feature>
<evidence type="ECO:0000313" key="9">
    <source>
        <dbReference type="EMBL" id="OOP69366.1"/>
    </source>
</evidence>
<gene>
    <name evidence="9" type="ORF">BWZ43_05490</name>
</gene>
<evidence type="ECO:0000256" key="1">
    <source>
        <dbReference type="ARBA" id="ARBA00022485"/>
    </source>
</evidence>
<keyword evidence="7" id="KW-0472">Membrane</keyword>
<evidence type="ECO:0000259" key="8">
    <source>
        <dbReference type="PROSITE" id="PS51272"/>
    </source>
</evidence>
<evidence type="ECO:0000256" key="7">
    <source>
        <dbReference type="SAM" id="Phobius"/>
    </source>
</evidence>
<dbReference type="EMBL" id="MTLA01000056">
    <property type="protein sequence ID" value="OOP69366.1"/>
    <property type="molecule type" value="Genomic_DNA"/>
</dbReference>
<evidence type="ECO:0000256" key="2">
    <source>
        <dbReference type="ARBA" id="ARBA00022723"/>
    </source>
</evidence>
<organism evidence="9 10">
    <name type="scientific">Heyndrickxia oleronia</name>
    <dbReference type="NCBI Taxonomy" id="38875"/>
    <lineage>
        <taxon>Bacteria</taxon>
        <taxon>Bacillati</taxon>
        <taxon>Bacillota</taxon>
        <taxon>Bacilli</taxon>
        <taxon>Bacillales</taxon>
        <taxon>Bacillaceae</taxon>
        <taxon>Heyndrickxia</taxon>
    </lineage>
</organism>
<evidence type="ECO:0000256" key="3">
    <source>
        <dbReference type="ARBA" id="ARBA00022729"/>
    </source>
</evidence>
<keyword evidence="5" id="KW-0408">Iron</keyword>